<proteinExistence type="predicted"/>
<sequence length="55" mass="6378">MFVQPIDYILVVWFILAALSTAYAARDQFWNNPEPAMMKWGFILVKLYLGPVGRD</sequence>
<accession>A0ACD4DAA1</accession>
<evidence type="ECO:0000313" key="2">
    <source>
        <dbReference type="Proteomes" id="UP001061991"/>
    </source>
</evidence>
<organism evidence="1 2">
    <name type="scientific">Phyllobacterium zundukense</name>
    <dbReference type="NCBI Taxonomy" id="1867719"/>
    <lineage>
        <taxon>Bacteria</taxon>
        <taxon>Pseudomonadati</taxon>
        <taxon>Pseudomonadota</taxon>
        <taxon>Alphaproteobacteria</taxon>
        <taxon>Hyphomicrobiales</taxon>
        <taxon>Phyllobacteriaceae</taxon>
        <taxon>Phyllobacterium</taxon>
    </lineage>
</organism>
<name>A0ACD4DAA1_9HYPH</name>
<dbReference type="Proteomes" id="UP001061991">
    <property type="component" value="Chromosome"/>
</dbReference>
<dbReference type="EMBL" id="CP104973">
    <property type="protein sequence ID" value="UXN62872.1"/>
    <property type="molecule type" value="Genomic_DNA"/>
</dbReference>
<keyword evidence="2" id="KW-1185">Reference proteome</keyword>
<reference evidence="1" key="1">
    <citation type="submission" date="2022-09" db="EMBL/GenBank/DDBJ databases">
        <title>Interaction between co-microsymbionts with complementary sets of symbiotic genes in legume-rhizobium systems.</title>
        <authorList>
            <person name="Safronova V."/>
            <person name="Sazanova A."/>
            <person name="Afonin A."/>
            <person name="Chirak E."/>
        </authorList>
    </citation>
    <scope>NUCLEOTIDE SEQUENCE</scope>
    <source>
        <strain evidence="1">A18/3m</strain>
    </source>
</reference>
<evidence type="ECO:0000313" key="1">
    <source>
        <dbReference type="EMBL" id="UXN62872.1"/>
    </source>
</evidence>
<gene>
    <name evidence="1" type="ORF">N8E88_12725</name>
</gene>
<protein>
    <submittedName>
        <fullName evidence="1">Uncharacterized protein</fullName>
    </submittedName>
</protein>